<accession>A0A921FES8</accession>
<dbReference type="InterPro" id="IPR011990">
    <property type="entry name" value="TPR-like_helical_dom_sf"/>
</dbReference>
<organism evidence="10 11">
    <name type="scientific">Phocaeicola coprocola</name>
    <dbReference type="NCBI Taxonomy" id="310298"/>
    <lineage>
        <taxon>Bacteria</taxon>
        <taxon>Pseudomonadati</taxon>
        <taxon>Bacteroidota</taxon>
        <taxon>Bacteroidia</taxon>
        <taxon>Bacteroidales</taxon>
        <taxon>Bacteroidaceae</taxon>
        <taxon>Phocaeicola</taxon>
    </lineage>
</organism>
<feature type="region of interest" description="Disordered" evidence="6">
    <location>
        <begin position="454"/>
        <end position="474"/>
    </location>
</feature>
<keyword evidence="4" id="KW-0472">Membrane</keyword>
<evidence type="ECO:0000256" key="3">
    <source>
        <dbReference type="ARBA" id="ARBA00022729"/>
    </source>
</evidence>
<evidence type="ECO:0000256" key="4">
    <source>
        <dbReference type="ARBA" id="ARBA00023136"/>
    </source>
</evidence>
<reference evidence="10" key="2">
    <citation type="submission" date="2021-09" db="EMBL/GenBank/DDBJ databases">
        <authorList>
            <person name="Gilroy R."/>
        </authorList>
    </citation>
    <scope>NUCLEOTIDE SEQUENCE</scope>
    <source>
        <strain evidence="10">CHK165-8395</strain>
    </source>
</reference>
<dbReference type="RefSeq" id="WP_254886649.1">
    <property type="nucleotide sequence ID" value="NZ_DAITXR010000063.1"/>
</dbReference>
<comment type="similarity">
    <text evidence="2">Belongs to the SusD family.</text>
</comment>
<comment type="subcellular location">
    <subcellularLocation>
        <location evidence="1">Cell outer membrane</location>
    </subcellularLocation>
</comment>
<dbReference type="EMBL" id="DYXD01000169">
    <property type="protein sequence ID" value="HJF08044.1"/>
    <property type="molecule type" value="Genomic_DNA"/>
</dbReference>
<evidence type="ECO:0000256" key="5">
    <source>
        <dbReference type="ARBA" id="ARBA00023237"/>
    </source>
</evidence>
<dbReference type="Proteomes" id="UP000718012">
    <property type="component" value="Unassembled WGS sequence"/>
</dbReference>
<evidence type="ECO:0000313" key="10">
    <source>
        <dbReference type="EMBL" id="HJF08044.1"/>
    </source>
</evidence>
<feature type="signal peptide" evidence="7">
    <location>
        <begin position="1"/>
        <end position="22"/>
    </location>
</feature>
<dbReference type="Gene3D" id="1.25.40.390">
    <property type="match status" value="1"/>
</dbReference>
<dbReference type="InterPro" id="IPR033985">
    <property type="entry name" value="SusD-like_N"/>
</dbReference>
<gene>
    <name evidence="10" type="ORF">K8U81_07625</name>
</gene>
<dbReference type="Pfam" id="PF07980">
    <property type="entry name" value="SusD_RagB"/>
    <property type="match status" value="1"/>
</dbReference>
<dbReference type="AlphaFoldDB" id="A0A921FES8"/>
<evidence type="ECO:0000256" key="1">
    <source>
        <dbReference type="ARBA" id="ARBA00004442"/>
    </source>
</evidence>
<protein>
    <submittedName>
        <fullName evidence="10">RagB/SusD family nutrient uptake outer membrane protein</fullName>
    </submittedName>
</protein>
<reference evidence="10" key="1">
    <citation type="journal article" date="2021" name="PeerJ">
        <title>Extensive microbial diversity within the chicken gut microbiome revealed by metagenomics and culture.</title>
        <authorList>
            <person name="Gilroy R."/>
            <person name="Ravi A."/>
            <person name="Getino M."/>
            <person name="Pursley I."/>
            <person name="Horton D.L."/>
            <person name="Alikhan N.F."/>
            <person name="Baker D."/>
            <person name="Gharbi K."/>
            <person name="Hall N."/>
            <person name="Watson M."/>
            <person name="Adriaenssens E.M."/>
            <person name="Foster-Nyarko E."/>
            <person name="Jarju S."/>
            <person name="Secka A."/>
            <person name="Antonio M."/>
            <person name="Oren A."/>
            <person name="Chaudhuri R.R."/>
            <person name="La Ragione R."/>
            <person name="Hildebrand F."/>
            <person name="Pallen M.J."/>
        </authorList>
    </citation>
    <scope>NUCLEOTIDE SEQUENCE</scope>
    <source>
        <strain evidence="10">CHK165-8395</strain>
    </source>
</reference>
<evidence type="ECO:0000259" key="9">
    <source>
        <dbReference type="Pfam" id="PF14322"/>
    </source>
</evidence>
<evidence type="ECO:0000313" key="11">
    <source>
        <dbReference type="Proteomes" id="UP000718012"/>
    </source>
</evidence>
<sequence>MKIKKIYSYVFASMFVATMGTGMLSCVDLDIPPLNIVTDNEILTSRDGVTAYMARLYSMLPMEDFRYVYNKGFGSGDAPREQPSCWSGEAISRDVTGVRYESFNAWNHAYTLIREANYLMEELPNYASHHDADDIQHWIAEARFVRAYAYFALVKRYGGVPKVDKFIDYPAEATIEDTQFYRDSEESIWDFISSDLDYAIENLPLVSEQKGRANKYVAAAFKSRAMLFAGSIAKYNEVELEYNGARVCGIPATRATDYFKQAYDASLIVDEGGYELYKGEWKDDDKEAQYTNYVNIFLKDTKENIFVRYFLYPDNIHSFGTVGQSVQTSTGGSHSEICPTLDFVEMFDGFDKDANGHFECFDKDGHYKLYNTTMEPFANCEPRLRATVLLPGDEFKGQSIELRRGIYVGDIENGIEPLLAIGTTGFYDDQPQYSDDATSLLKLSKNDVNNNDPSTWITLSDGTQMPRSGKSGMMYNPSTGCGISGFLIRKYMDPKQTNTDWNQSSTNWIELRYAEVLLNRAEAATELVALNAENSTAYKTEAYRCINLIRERAGADLMKSEGDLTIDQVRKERRKELGFENKTYWDLRRWRILDDEQNSKTYRTLQAFMAAEATKYFMDVKLQEQNYLYTYDSRYYYQQIPNDEIQKDPNIKQNPGF</sequence>
<dbReference type="GO" id="GO:0009279">
    <property type="term" value="C:cell outer membrane"/>
    <property type="evidence" value="ECO:0007669"/>
    <property type="project" value="UniProtKB-SubCell"/>
</dbReference>
<evidence type="ECO:0000256" key="7">
    <source>
        <dbReference type="SAM" id="SignalP"/>
    </source>
</evidence>
<comment type="caution">
    <text evidence="10">The sequence shown here is derived from an EMBL/GenBank/DDBJ whole genome shotgun (WGS) entry which is preliminary data.</text>
</comment>
<dbReference type="SUPFAM" id="SSF48452">
    <property type="entry name" value="TPR-like"/>
    <property type="match status" value="1"/>
</dbReference>
<evidence type="ECO:0000256" key="2">
    <source>
        <dbReference type="ARBA" id="ARBA00006275"/>
    </source>
</evidence>
<proteinExistence type="inferred from homology"/>
<feature type="domain" description="SusD-like N-terminal" evidence="9">
    <location>
        <begin position="95"/>
        <end position="227"/>
    </location>
</feature>
<dbReference type="InterPro" id="IPR012944">
    <property type="entry name" value="SusD_RagB_dom"/>
</dbReference>
<dbReference type="Pfam" id="PF14322">
    <property type="entry name" value="SusD-like_3"/>
    <property type="match status" value="1"/>
</dbReference>
<dbReference type="PROSITE" id="PS51257">
    <property type="entry name" value="PROKAR_LIPOPROTEIN"/>
    <property type="match status" value="1"/>
</dbReference>
<feature type="compositionally biased region" description="Polar residues" evidence="6">
    <location>
        <begin position="454"/>
        <end position="466"/>
    </location>
</feature>
<feature type="domain" description="RagB/SusD" evidence="8">
    <location>
        <begin position="303"/>
        <end position="657"/>
    </location>
</feature>
<evidence type="ECO:0000259" key="8">
    <source>
        <dbReference type="Pfam" id="PF07980"/>
    </source>
</evidence>
<evidence type="ECO:0000256" key="6">
    <source>
        <dbReference type="SAM" id="MobiDB-lite"/>
    </source>
</evidence>
<feature type="chain" id="PRO_5037088431" evidence="7">
    <location>
        <begin position="23"/>
        <end position="657"/>
    </location>
</feature>
<keyword evidence="5" id="KW-0998">Cell outer membrane</keyword>
<name>A0A921FES8_9BACT</name>
<keyword evidence="3 7" id="KW-0732">Signal</keyword>